<feature type="transmembrane region" description="Helical" evidence="4">
    <location>
        <begin position="575"/>
        <end position="603"/>
    </location>
</feature>
<evidence type="ECO:0000256" key="4">
    <source>
        <dbReference type="SAM" id="Phobius"/>
    </source>
</evidence>
<keyword evidence="4" id="KW-0812">Transmembrane</keyword>
<dbReference type="Pfam" id="PF00560">
    <property type="entry name" value="LRR_1"/>
    <property type="match status" value="1"/>
</dbReference>
<evidence type="ECO:0000313" key="6">
    <source>
        <dbReference type="EMBL" id="CAD7401543.1"/>
    </source>
</evidence>
<evidence type="ECO:0000256" key="1">
    <source>
        <dbReference type="ARBA" id="ARBA00022614"/>
    </source>
</evidence>
<dbReference type="SMART" id="SM00369">
    <property type="entry name" value="LRR_TYP"/>
    <property type="match status" value="10"/>
</dbReference>
<name>A0A7R9CS60_TIMPO</name>
<dbReference type="PRINTS" id="PR00019">
    <property type="entry name" value="LEURICHRPT"/>
</dbReference>
<dbReference type="InterPro" id="IPR003591">
    <property type="entry name" value="Leu-rich_rpt_typical-subtyp"/>
</dbReference>
<dbReference type="InterPro" id="IPR032675">
    <property type="entry name" value="LRR_dom_sf"/>
</dbReference>
<dbReference type="EMBL" id="OD001348">
    <property type="protein sequence ID" value="CAD7401543.1"/>
    <property type="molecule type" value="Genomic_DNA"/>
</dbReference>
<dbReference type="Gene3D" id="3.80.10.10">
    <property type="entry name" value="Ribonuclease Inhibitor"/>
    <property type="match status" value="4"/>
</dbReference>
<protein>
    <submittedName>
        <fullName evidence="6">Uncharacterized protein</fullName>
    </submittedName>
</protein>
<dbReference type="GO" id="GO:0005886">
    <property type="term" value="C:plasma membrane"/>
    <property type="evidence" value="ECO:0007669"/>
    <property type="project" value="TreeGrafter"/>
</dbReference>
<keyword evidence="3" id="KW-0677">Repeat</keyword>
<keyword evidence="4" id="KW-0472">Membrane</keyword>
<dbReference type="InterPro" id="IPR050541">
    <property type="entry name" value="LRR_TM_domain-containing"/>
</dbReference>
<proteinExistence type="predicted"/>
<dbReference type="PANTHER" id="PTHR24369:SF210">
    <property type="entry name" value="CHAOPTIN-RELATED"/>
    <property type="match status" value="1"/>
</dbReference>
<reference evidence="6" key="1">
    <citation type="submission" date="2020-11" db="EMBL/GenBank/DDBJ databases">
        <authorList>
            <person name="Tran Van P."/>
        </authorList>
    </citation>
    <scope>NUCLEOTIDE SEQUENCE</scope>
</reference>
<feature type="signal peptide" evidence="5">
    <location>
        <begin position="1"/>
        <end position="29"/>
    </location>
</feature>
<sequence>MLTPVSEGAWTTCLVHLVWFAGIVWPGKTRDPARFESAAISLRGGHQDDINAVYVGVETLYTMVKLRAMALLVMVVAAVRCKDVLCPAACYCAQYRDAEDVIEVQCFEDLLMDVPYVDNVTDVIHFNVSYNDIHYLPASSFQNFTALLTLSLTNNGIEEIDVSALLGLDSLTFIDLSENRLTSIHPDMFLVTPHIQRINLGKNLLETPTNSSILNVPSLKWLDLSSCRLTNLGVESFSGLPLLETLDLSDNLLMTIPFGMAKELPNHLNVYLGNNPWSCDSEGLLEFAVRVSLKIRPSEKLPCLDGSDADLINDVPPCLARCYCDRFVEGDVVFATCSRRRLVSVPDAIPNLSVRILDLSFNDLGILKNHAFEGYPQVEELYLISCNITFIHEFVFTPLTYLKRILLIDNQLRFIYPTAFQSLSVRSVSLQGNPLGPALGQFPFLTSDSLQNLDLSGCGLEELSPSSLEDLPSLRNLSLRSNLLSYVSIDALRLSSRRLESVSLGENPWLCGEDFQKLICWKIASGMHLVRDQPLGCLRPDGVWSPERCGSTGPSRDSLLRLDRTEEKVNSTMMMVVYVTLAIALVLLIVMGLAVLAFLSLYLRKHEDGKSHYERI</sequence>
<accession>A0A7R9CS60</accession>
<keyword evidence="1" id="KW-0433">Leucine-rich repeat</keyword>
<feature type="chain" id="PRO_5031061197" evidence="5">
    <location>
        <begin position="30"/>
        <end position="616"/>
    </location>
</feature>
<keyword evidence="4" id="KW-1133">Transmembrane helix</keyword>
<dbReference type="Pfam" id="PF13855">
    <property type="entry name" value="LRR_8"/>
    <property type="match status" value="2"/>
</dbReference>
<dbReference type="InterPro" id="IPR001611">
    <property type="entry name" value="Leu-rich_rpt"/>
</dbReference>
<gene>
    <name evidence="6" type="ORF">TPSB3V08_LOCUS3151</name>
</gene>
<dbReference type="AlphaFoldDB" id="A0A7R9CS60"/>
<evidence type="ECO:0000256" key="2">
    <source>
        <dbReference type="ARBA" id="ARBA00022729"/>
    </source>
</evidence>
<keyword evidence="2 5" id="KW-0732">Signal</keyword>
<dbReference type="SUPFAM" id="SSF52058">
    <property type="entry name" value="L domain-like"/>
    <property type="match status" value="2"/>
</dbReference>
<evidence type="ECO:0000256" key="3">
    <source>
        <dbReference type="ARBA" id="ARBA00022737"/>
    </source>
</evidence>
<dbReference type="PANTHER" id="PTHR24369">
    <property type="entry name" value="ANTIGEN BSP, PUTATIVE-RELATED"/>
    <property type="match status" value="1"/>
</dbReference>
<evidence type="ECO:0000256" key="5">
    <source>
        <dbReference type="SAM" id="SignalP"/>
    </source>
</evidence>
<dbReference type="PROSITE" id="PS51450">
    <property type="entry name" value="LRR"/>
    <property type="match status" value="1"/>
</dbReference>
<organism evidence="6">
    <name type="scientific">Timema poppense</name>
    <name type="common">Walking stick</name>
    <dbReference type="NCBI Taxonomy" id="170557"/>
    <lineage>
        <taxon>Eukaryota</taxon>
        <taxon>Metazoa</taxon>
        <taxon>Ecdysozoa</taxon>
        <taxon>Arthropoda</taxon>
        <taxon>Hexapoda</taxon>
        <taxon>Insecta</taxon>
        <taxon>Pterygota</taxon>
        <taxon>Neoptera</taxon>
        <taxon>Polyneoptera</taxon>
        <taxon>Phasmatodea</taxon>
        <taxon>Timematodea</taxon>
        <taxon>Timematoidea</taxon>
        <taxon>Timematidae</taxon>
        <taxon>Timema</taxon>
    </lineage>
</organism>